<keyword evidence="7 11" id="KW-0012">Acyltransferase</keyword>
<dbReference type="GO" id="GO:0009103">
    <property type="term" value="P:lipopolysaccharide biosynthetic process"/>
    <property type="evidence" value="ECO:0007669"/>
    <property type="project" value="TreeGrafter"/>
</dbReference>
<dbReference type="SUPFAM" id="SSF52266">
    <property type="entry name" value="SGNH hydrolase"/>
    <property type="match status" value="1"/>
</dbReference>
<dbReference type="GO" id="GO:0005886">
    <property type="term" value="C:plasma membrane"/>
    <property type="evidence" value="ECO:0007669"/>
    <property type="project" value="UniProtKB-SubCell"/>
</dbReference>
<feature type="domain" description="SGNH" evidence="10">
    <location>
        <begin position="391"/>
        <end position="620"/>
    </location>
</feature>
<evidence type="ECO:0000313" key="12">
    <source>
        <dbReference type="Proteomes" id="UP000241868"/>
    </source>
</evidence>
<keyword evidence="4 8" id="KW-0812">Transmembrane</keyword>
<feature type="transmembrane region" description="Helical" evidence="8">
    <location>
        <begin position="162"/>
        <end position="182"/>
    </location>
</feature>
<feature type="transmembrane region" description="Helical" evidence="8">
    <location>
        <begin position="280"/>
        <end position="301"/>
    </location>
</feature>
<feature type="transmembrane region" description="Helical" evidence="8">
    <location>
        <begin position="222"/>
        <end position="241"/>
    </location>
</feature>
<dbReference type="EMBL" id="PXYY01000107">
    <property type="protein sequence ID" value="PSJ79453.1"/>
    <property type="molecule type" value="Genomic_DNA"/>
</dbReference>
<keyword evidence="12" id="KW-1185">Reference proteome</keyword>
<sequence>MKYRREIDGLRAFAVLPVILFHAGISAFKGGYVGVDVFFVISGYLITTIILSDLDAGKFSIVEFYERRFRRILPALLFVLICIYPLAYLWLMPSEMKAFSQSLAAISLFSGNVLFWLTSGYFDTATELKPLLHTWSLGVEEQYYVLFPLLLLGLYKAGCKQWIVLLMVLLGGISFLASEWALSRYQIAVFYLLPFRAWELMAGSLAAVYLRRYSLQQKKFAVNQWGSLLGLLLVILPVFLYDKYMPFPGASVLPVILGSVLVIVLATPDTWAGKILSTKVMVQIGLISYSTYLWHNPLFALARVRSEFEVHPYPLMVALATLSLVLAYFTWRYVEAPFRNKTLFSRKRIFQISGMGSMVLFTVGLAGHFYFQKLEHKIDYGWNEHARRHSCLIQDDHQDKHAPNCYEKGDYQVLLWGDSHAASLYQGLAGYARNHDIALTQLTQSSCPPLVGFEGPVRGNCAAINQRILDEIAANHYDAVILHSIWFSEKKPVAYAETANYLAATLKQIEAVSPKSRLVVIGNTPRWHISAERAYNKSLADRGGEKGVMDAAAVLLPDLGRRLQQAAEEAGAVFIDPARYLCETGHREYRLCLLSADGSREHMLYTDADHLSKTGADILVNWMAADLEAALVKKNMQK</sequence>
<dbReference type="RefSeq" id="WP_106742959.1">
    <property type="nucleotide sequence ID" value="NZ_PXYY01000107.1"/>
</dbReference>
<comment type="subcellular location">
    <subcellularLocation>
        <location evidence="1">Cell membrane</location>
        <topology evidence="1">Multi-pass membrane protein</topology>
    </subcellularLocation>
</comment>
<dbReference type="OrthoDB" id="9814807at2"/>
<keyword evidence="3 11" id="KW-0808">Transferase</keyword>
<evidence type="ECO:0000259" key="10">
    <source>
        <dbReference type="Pfam" id="PF19040"/>
    </source>
</evidence>
<keyword evidence="5 8" id="KW-1133">Transmembrane helix</keyword>
<dbReference type="Proteomes" id="UP000241868">
    <property type="component" value="Unassembled WGS sequence"/>
</dbReference>
<feature type="domain" description="Acyltransferase 3" evidence="9">
    <location>
        <begin position="6"/>
        <end position="331"/>
    </location>
</feature>
<dbReference type="InterPro" id="IPR050879">
    <property type="entry name" value="Acyltransferase_3"/>
</dbReference>
<organism evidence="11 12">
    <name type="scientific">Neisseria iguanae</name>
    <dbReference type="NCBI Taxonomy" id="90242"/>
    <lineage>
        <taxon>Bacteria</taxon>
        <taxon>Pseudomonadati</taxon>
        <taxon>Pseudomonadota</taxon>
        <taxon>Betaproteobacteria</taxon>
        <taxon>Neisseriales</taxon>
        <taxon>Neisseriaceae</taxon>
        <taxon>Neisseria</taxon>
    </lineage>
</organism>
<dbReference type="InterPro" id="IPR043968">
    <property type="entry name" value="SGNH"/>
</dbReference>
<dbReference type="GO" id="GO:0016747">
    <property type="term" value="F:acyltransferase activity, transferring groups other than amino-acyl groups"/>
    <property type="evidence" value="ECO:0007669"/>
    <property type="project" value="InterPro"/>
</dbReference>
<evidence type="ECO:0000256" key="8">
    <source>
        <dbReference type="SAM" id="Phobius"/>
    </source>
</evidence>
<dbReference type="PANTHER" id="PTHR23028">
    <property type="entry name" value="ACETYLTRANSFERASE"/>
    <property type="match status" value="1"/>
</dbReference>
<keyword evidence="6 8" id="KW-0472">Membrane</keyword>
<evidence type="ECO:0000256" key="6">
    <source>
        <dbReference type="ARBA" id="ARBA00023136"/>
    </source>
</evidence>
<gene>
    <name evidence="11" type="ORF">C7N83_12110</name>
</gene>
<dbReference type="InterPro" id="IPR002656">
    <property type="entry name" value="Acyl_transf_3_dom"/>
</dbReference>
<evidence type="ECO:0000256" key="5">
    <source>
        <dbReference type="ARBA" id="ARBA00022989"/>
    </source>
</evidence>
<proteinExistence type="predicted"/>
<dbReference type="PANTHER" id="PTHR23028:SF53">
    <property type="entry name" value="ACYL_TRANSF_3 DOMAIN-CONTAINING PROTEIN"/>
    <property type="match status" value="1"/>
</dbReference>
<feature type="transmembrane region" description="Helical" evidence="8">
    <location>
        <begin position="188"/>
        <end position="210"/>
    </location>
</feature>
<keyword evidence="2" id="KW-1003">Cell membrane</keyword>
<dbReference type="GO" id="GO:0016788">
    <property type="term" value="F:hydrolase activity, acting on ester bonds"/>
    <property type="evidence" value="ECO:0007669"/>
    <property type="project" value="UniProtKB-ARBA"/>
</dbReference>
<name>A0A2P7TXS6_9NEIS</name>
<evidence type="ECO:0000256" key="7">
    <source>
        <dbReference type="ARBA" id="ARBA00023315"/>
    </source>
</evidence>
<evidence type="ECO:0000313" key="11">
    <source>
        <dbReference type="EMBL" id="PSJ79453.1"/>
    </source>
</evidence>
<accession>A0A2P7TXS6</accession>
<dbReference type="Gene3D" id="3.40.50.1110">
    <property type="entry name" value="SGNH hydrolase"/>
    <property type="match status" value="1"/>
</dbReference>
<feature type="transmembrane region" description="Helical" evidence="8">
    <location>
        <begin position="31"/>
        <end position="51"/>
    </location>
</feature>
<comment type="caution">
    <text evidence="11">The sequence shown here is derived from an EMBL/GenBank/DDBJ whole genome shotgun (WGS) entry which is preliminary data.</text>
</comment>
<protein>
    <submittedName>
        <fullName evidence="11">Acyltransferase</fullName>
    </submittedName>
</protein>
<feature type="transmembrane region" description="Helical" evidence="8">
    <location>
        <begin position="103"/>
        <end position="122"/>
    </location>
</feature>
<evidence type="ECO:0000256" key="2">
    <source>
        <dbReference type="ARBA" id="ARBA00022475"/>
    </source>
</evidence>
<feature type="transmembrane region" description="Helical" evidence="8">
    <location>
        <begin position="247"/>
        <end position="268"/>
    </location>
</feature>
<evidence type="ECO:0000256" key="4">
    <source>
        <dbReference type="ARBA" id="ARBA00022692"/>
    </source>
</evidence>
<reference evidence="11 12" key="1">
    <citation type="submission" date="2018-03" db="EMBL/GenBank/DDBJ databases">
        <title>Neisseria weixii sp. nov., isolated from the intestinal contents of Tibetan Plateau pika (Ochotona curzoniae) in Yushu, Qinghai Province, China.</title>
        <authorList>
            <person name="Gui Z."/>
        </authorList>
    </citation>
    <scope>NUCLEOTIDE SEQUENCE [LARGE SCALE GENOMIC DNA]</scope>
    <source>
        <strain evidence="11 12">ATCC 51483</strain>
    </source>
</reference>
<evidence type="ECO:0000259" key="9">
    <source>
        <dbReference type="Pfam" id="PF01757"/>
    </source>
</evidence>
<dbReference type="Pfam" id="PF19040">
    <property type="entry name" value="SGNH"/>
    <property type="match status" value="1"/>
</dbReference>
<dbReference type="AlphaFoldDB" id="A0A2P7TXS6"/>
<evidence type="ECO:0000256" key="3">
    <source>
        <dbReference type="ARBA" id="ARBA00022679"/>
    </source>
</evidence>
<dbReference type="InterPro" id="IPR036514">
    <property type="entry name" value="SGNH_hydro_sf"/>
</dbReference>
<feature type="transmembrane region" description="Helical" evidence="8">
    <location>
        <begin position="313"/>
        <end position="331"/>
    </location>
</feature>
<feature type="transmembrane region" description="Helical" evidence="8">
    <location>
        <begin position="72"/>
        <end position="91"/>
    </location>
</feature>
<feature type="transmembrane region" description="Helical" evidence="8">
    <location>
        <begin position="352"/>
        <end position="371"/>
    </location>
</feature>
<dbReference type="Pfam" id="PF01757">
    <property type="entry name" value="Acyl_transf_3"/>
    <property type="match status" value="1"/>
</dbReference>
<evidence type="ECO:0000256" key="1">
    <source>
        <dbReference type="ARBA" id="ARBA00004651"/>
    </source>
</evidence>